<evidence type="ECO:0000313" key="2">
    <source>
        <dbReference type="EMBL" id="KAK4288782.1"/>
    </source>
</evidence>
<accession>A0AAE1TKL9</accession>
<evidence type="ECO:0000313" key="3">
    <source>
        <dbReference type="Proteomes" id="UP001292094"/>
    </source>
</evidence>
<gene>
    <name evidence="2" type="ORF">Pmani_038213</name>
</gene>
<reference evidence="2" key="1">
    <citation type="submission" date="2023-11" db="EMBL/GenBank/DDBJ databases">
        <title>Genome assemblies of two species of porcelain crab, Petrolisthes cinctipes and Petrolisthes manimaculis (Anomura: Porcellanidae).</title>
        <authorList>
            <person name="Angst P."/>
        </authorList>
    </citation>
    <scope>NUCLEOTIDE SEQUENCE</scope>
    <source>
        <strain evidence="2">PB745_02</strain>
        <tissue evidence="2">Gill</tissue>
    </source>
</reference>
<sequence length="79" mass="8736">MTPSPTNIFTLPHNQPQSANPTPAKWSSQNFHTHSLISPLPLRYFRTSIPDPEQPSPLSHNTDLLHPPPTSTLTPPPPL</sequence>
<dbReference type="EMBL" id="JAWZYT010006135">
    <property type="protein sequence ID" value="KAK4288782.1"/>
    <property type="molecule type" value="Genomic_DNA"/>
</dbReference>
<feature type="compositionally biased region" description="Pro residues" evidence="1">
    <location>
        <begin position="66"/>
        <end position="79"/>
    </location>
</feature>
<keyword evidence="3" id="KW-1185">Reference proteome</keyword>
<proteinExistence type="predicted"/>
<dbReference type="Proteomes" id="UP001292094">
    <property type="component" value="Unassembled WGS sequence"/>
</dbReference>
<evidence type="ECO:0000256" key="1">
    <source>
        <dbReference type="SAM" id="MobiDB-lite"/>
    </source>
</evidence>
<name>A0AAE1TKL9_9EUCA</name>
<organism evidence="2 3">
    <name type="scientific">Petrolisthes manimaculis</name>
    <dbReference type="NCBI Taxonomy" id="1843537"/>
    <lineage>
        <taxon>Eukaryota</taxon>
        <taxon>Metazoa</taxon>
        <taxon>Ecdysozoa</taxon>
        <taxon>Arthropoda</taxon>
        <taxon>Crustacea</taxon>
        <taxon>Multicrustacea</taxon>
        <taxon>Malacostraca</taxon>
        <taxon>Eumalacostraca</taxon>
        <taxon>Eucarida</taxon>
        <taxon>Decapoda</taxon>
        <taxon>Pleocyemata</taxon>
        <taxon>Anomura</taxon>
        <taxon>Galatheoidea</taxon>
        <taxon>Porcellanidae</taxon>
        <taxon>Petrolisthes</taxon>
    </lineage>
</organism>
<comment type="caution">
    <text evidence="2">The sequence shown here is derived from an EMBL/GenBank/DDBJ whole genome shotgun (WGS) entry which is preliminary data.</text>
</comment>
<feature type="region of interest" description="Disordered" evidence="1">
    <location>
        <begin position="45"/>
        <end position="79"/>
    </location>
</feature>
<feature type="region of interest" description="Disordered" evidence="1">
    <location>
        <begin position="1"/>
        <end position="32"/>
    </location>
</feature>
<dbReference type="AlphaFoldDB" id="A0AAE1TKL9"/>
<protein>
    <submittedName>
        <fullName evidence="2">Uncharacterized protein</fullName>
    </submittedName>
</protein>